<evidence type="ECO:0000313" key="12">
    <source>
        <dbReference type="Proteomes" id="UP001652628"/>
    </source>
</evidence>
<dbReference type="RefSeq" id="XP_036670804.2">
    <property type="nucleotide sequence ID" value="XM_036814909.3"/>
</dbReference>
<evidence type="ECO:0000256" key="9">
    <source>
        <dbReference type="ARBA" id="ARBA00023180"/>
    </source>
</evidence>
<evidence type="ECO:0000256" key="6">
    <source>
        <dbReference type="ARBA" id="ARBA00023136"/>
    </source>
</evidence>
<dbReference type="AlphaFoldDB" id="A0AB40A3C3"/>
<feature type="chain" id="PRO_5046843738" evidence="11">
    <location>
        <begin position="19"/>
        <end position="662"/>
    </location>
</feature>
<evidence type="ECO:0000256" key="11">
    <source>
        <dbReference type="SAM" id="SignalP"/>
    </source>
</evidence>
<evidence type="ECO:0000256" key="4">
    <source>
        <dbReference type="ARBA" id="ARBA00022737"/>
    </source>
</evidence>
<evidence type="ECO:0000256" key="10">
    <source>
        <dbReference type="SAM" id="Phobius"/>
    </source>
</evidence>
<keyword evidence="5 10" id="KW-1133">Transmembrane helix</keyword>
<keyword evidence="6 10" id="KW-0472">Membrane</keyword>
<evidence type="ECO:0000256" key="7">
    <source>
        <dbReference type="ARBA" id="ARBA00023157"/>
    </source>
</evidence>
<keyword evidence="4" id="KW-0677">Repeat</keyword>
<dbReference type="GO" id="GO:0016020">
    <property type="term" value="C:membrane"/>
    <property type="evidence" value="ECO:0007669"/>
    <property type="project" value="UniProtKB-SubCell"/>
</dbReference>
<dbReference type="InterPro" id="IPR003529">
    <property type="entry name" value="Hematopoietin_rcpt_Gp130_CS"/>
</dbReference>
<evidence type="ECO:0000256" key="3">
    <source>
        <dbReference type="ARBA" id="ARBA00022729"/>
    </source>
</evidence>
<sequence length="662" mass="75413">MIWWTCFFIATAPSGLSALCDRNLIVYTNPKHPISGDSFDLICSYDPCRGEGTHNLLSNDRLKLDTVHIDNFTIKHSVIKTPPEGGILIFICQHDLTTTSSAIEVVPKLNVKDFECISRGDILVAECSFNQLVFRGFWESTKYYLSIDSGEKHQCQSMGTQIQCTNQYSLTTSENPILTFALEMQKGYTLQKQIFLFNRTQIKVPHWPISSPIINNKPGNLTCIDFGSYSVYDTYDWKLMLYPQNPRVGLKKELKPVFQKFLWAKDEICFHTPHYYNQTFVVHVWRRYRGRNNPWTRDYYAVKFTTDTYRPGRPPYLLNDVFYYEPDTKHLHVFWHHIYSLEFGDSDLTYIVRTDTSKKPLHTGESSAIFNKWEPRQPATVLVWSKNSVGQSENSSELNVPDLTNSELHQPQDLWYHIDNQTMTWKPPKDVNKLISYIVIWCFVSSNITFICEDQKGLHSEPVPASMQKFQFKTQAADLNKAVVALYEDGTSGGMVWNGPSFTDYKTSESKPSGDEKIFYIIGSVGAAFLPIIAVLILKLKKMSQIEIIFPVGLFDCIEMKNGLVHPPSPITIPGSVSPRGIVNIKMTRMETIPEDGLSTVSSSYVTLNEPIIEPSLHGPTKEPNVVPSLYVPTEKPIIVSMSYVTVDSSTLEQRTVNVSYV</sequence>
<feature type="signal peptide" evidence="11">
    <location>
        <begin position="1"/>
        <end position="18"/>
    </location>
</feature>
<organism evidence="12 13">
    <name type="scientific">Drosophila suzukii</name>
    <name type="common">Spotted-wing drosophila fruit fly</name>
    <dbReference type="NCBI Taxonomy" id="28584"/>
    <lineage>
        <taxon>Eukaryota</taxon>
        <taxon>Metazoa</taxon>
        <taxon>Ecdysozoa</taxon>
        <taxon>Arthropoda</taxon>
        <taxon>Hexapoda</taxon>
        <taxon>Insecta</taxon>
        <taxon>Pterygota</taxon>
        <taxon>Neoptera</taxon>
        <taxon>Endopterygota</taxon>
        <taxon>Diptera</taxon>
        <taxon>Brachycera</taxon>
        <taxon>Muscomorpha</taxon>
        <taxon>Ephydroidea</taxon>
        <taxon>Drosophilidae</taxon>
        <taxon>Drosophila</taxon>
        <taxon>Sophophora</taxon>
    </lineage>
</organism>
<evidence type="ECO:0000313" key="13">
    <source>
        <dbReference type="RefSeq" id="XP_036670804.2"/>
    </source>
</evidence>
<keyword evidence="9" id="KW-0325">Glycoprotein</keyword>
<dbReference type="PROSITE" id="PS01353">
    <property type="entry name" value="HEMATOPO_REC_L_F2"/>
    <property type="match status" value="1"/>
</dbReference>
<dbReference type="GO" id="GO:0004896">
    <property type="term" value="F:cytokine receptor activity"/>
    <property type="evidence" value="ECO:0007669"/>
    <property type="project" value="InterPro"/>
</dbReference>
<reference evidence="13" key="1">
    <citation type="submission" date="2025-08" db="UniProtKB">
        <authorList>
            <consortium name="RefSeq"/>
        </authorList>
    </citation>
    <scope>IDENTIFICATION</scope>
</reference>
<keyword evidence="12" id="KW-1185">Reference proteome</keyword>
<keyword evidence="8" id="KW-0675">Receptor</keyword>
<evidence type="ECO:0000256" key="8">
    <source>
        <dbReference type="ARBA" id="ARBA00023170"/>
    </source>
</evidence>
<dbReference type="Proteomes" id="UP001652628">
    <property type="component" value="Chromosome 3"/>
</dbReference>
<keyword evidence="2 10" id="KW-0812">Transmembrane</keyword>
<evidence type="ECO:0000256" key="2">
    <source>
        <dbReference type="ARBA" id="ARBA00022692"/>
    </source>
</evidence>
<comment type="subcellular location">
    <subcellularLocation>
        <location evidence="1">Membrane</location>
        <topology evidence="1">Single-pass type I membrane protein</topology>
    </subcellularLocation>
</comment>
<name>A0AB40A3C3_DROSZ</name>
<keyword evidence="3 11" id="KW-0732">Signal</keyword>
<dbReference type="GeneID" id="118877251"/>
<accession>A0AB40A3C3</accession>
<protein>
    <submittedName>
        <fullName evidence="13">Uncharacterized protein</fullName>
    </submittedName>
</protein>
<keyword evidence="7" id="KW-1015">Disulfide bond</keyword>
<evidence type="ECO:0000256" key="1">
    <source>
        <dbReference type="ARBA" id="ARBA00004479"/>
    </source>
</evidence>
<proteinExistence type="predicted"/>
<gene>
    <name evidence="13" type="primary">LOC118877251</name>
</gene>
<evidence type="ECO:0000256" key="5">
    <source>
        <dbReference type="ARBA" id="ARBA00022989"/>
    </source>
</evidence>
<feature type="transmembrane region" description="Helical" evidence="10">
    <location>
        <begin position="518"/>
        <end position="538"/>
    </location>
</feature>